<protein>
    <submittedName>
        <fullName evidence="3">ABC transporter substrate-binding protein</fullName>
    </submittedName>
</protein>
<proteinExistence type="predicted"/>
<dbReference type="EMBL" id="VUMV01000003">
    <property type="protein sequence ID" value="MST81828.1"/>
    <property type="molecule type" value="Genomic_DNA"/>
</dbReference>
<feature type="region of interest" description="Disordered" evidence="1">
    <location>
        <begin position="25"/>
        <end position="69"/>
    </location>
</feature>
<sequence length="498" mass="53273">MKKKVLSIVLGTTMAASMLAACGGSSSAASSASSAASESAAASSSAASEEVGSTSAAADTASDSTAKTSSGNGKVYMLNFKPETDQAWQDLAKTYTDQTGVEVNVLTAADGQYATTLQSEMAKSEAPTIFNIGSSTDAQTWNDYTYDLKDSDLYSHVSDHSLDVKYDGKVAGIANCYEAYGIIVNKTILDDYCTMDNAVISSIDDIDSFDTLKAVADDIQARKDDINDQFGYDLTGAFTSAGLDDSSSWRFSGHLANMPLYYEFKDDGLEDPTAGEAEIKGTYLDNFKKVWDMYVSDSGADPKTLAGGTYNAEQEFGMEEAVFYQNGDWEYSALKDADGDNGYLTADDDLQMIPIYFGVDDANEGLCVGTENHWAVNSKASQDDIDASLEFLNWVITSDEGRDALTNTMGLSCPFDTFTGDYAPTNEFGKQASDLTAAGKTSVAWAFNATPNVDDWRADVVSALTAYTDGSGDWDAVVSAFVDGWANQWKLQEEAANS</sequence>
<dbReference type="PROSITE" id="PS51257">
    <property type="entry name" value="PROKAR_LIPOPROTEIN"/>
    <property type="match status" value="1"/>
</dbReference>
<gene>
    <name evidence="3" type="ORF">FYJ60_05810</name>
</gene>
<feature type="chain" id="PRO_5038349702" evidence="2">
    <location>
        <begin position="21"/>
        <end position="498"/>
    </location>
</feature>
<name>A0A7X2P7S7_9FIRM</name>
<evidence type="ECO:0000256" key="2">
    <source>
        <dbReference type="SAM" id="SignalP"/>
    </source>
</evidence>
<comment type="caution">
    <text evidence="3">The sequence shown here is derived from an EMBL/GenBank/DDBJ whole genome shotgun (WGS) entry which is preliminary data.</text>
</comment>
<dbReference type="Gene3D" id="3.40.190.10">
    <property type="entry name" value="Periplasmic binding protein-like II"/>
    <property type="match status" value="1"/>
</dbReference>
<keyword evidence="2" id="KW-0732">Signal</keyword>
<dbReference type="SUPFAM" id="SSF53850">
    <property type="entry name" value="Periplasmic binding protein-like II"/>
    <property type="match status" value="1"/>
</dbReference>
<accession>A0A7X2P7S7</accession>
<organism evidence="3 4">
    <name type="scientific">Bilifractor porci</name>
    <dbReference type="NCBI Taxonomy" id="2606636"/>
    <lineage>
        <taxon>Bacteria</taxon>
        <taxon>Bacillati</taxon>
        <taxon>Bacillota</taxon>
        <taxon>Clostridia</taxon>
        <taxon>Lachnospirales</taxon>
        <taxon>Lachnospiraceae</taxon>
        <taxon>Bilifractor</taxon>
    </lineage>
</organism>
<keyword evidence="4" id="KW-1185">Reference proteome</keyword>
<dbReference type="InterPro" id="IPR006059">
    <property type="entry name" value="SBP"/>
</dbReference>
<dbReference type="RefSeq" id="WP_154457735.1">
    <property type="nucleotide sequence ID" value="NZ_VUMV01000003.1"/>
</dbReference>
<evidence type="ECO:0000313" key="3">
    <source>
        <dbReference type="EMBL" id="MST81828.1"/>
    </source>
</evidence>
<dbReference type="Proteomes" id="UP000466864">
    <property type="component" value="Unassembled WGS sequence"/>
</dbReference>
<dbReference type="Pfam" id="PF13416">
    <property type="entry name" value="SBP_bac_8"/>
    <property type="match status" value="1"/>
</dbReference>
<feature type="signal peptide" evidence="2">
    <location>
        <begin position="1"/>
        <end position="20"/>
    </location>
</feature>
<evidence type="ECO:0000256" key="1">
    <source>
        <dbReference type="SAM" id="MobiDB-lite"/>
    </source>
</evidence>
<evidence type="ECO:0000313" key="4">
    <source>
        <dbReference type="Proteomes" id="UP000466864"/>
    </source>
</evidence>
<reference evidence="3 4" key="1">
    <citation type="submission" date="2019-08" db="EMBL/GenBank/DDBJ databases">
        <title>In-depth cultivation of the pig gut microbiome towards novel bacterial diversity and tailored functional studies.</title>
        <authorList>
            <person name="Wylensek D."/>
            <person name="Hitch T.C.A."/>
            <person name="Clavel T."/>
        </authorList>
    </citation>
    <scope>NUCLEOTIDE SEQUENCE [LARGE SCALE GENOMIC DNA]</scope>
    <source>
        <strain evidence="3 4">Oil+RF-744-WCA-WT-13</strain>
    </source>
</reference>
<dbReference type="AlphaFoldDB" id="A0A7X2P7S7"/>